<name>A0A4Z2JGL1_9TELE</name>
<proteinExistence type="predicted"/>
<evidence type="ECO:0000313" key="3">
    <source>
        <dbReference type="Proteomes" id="UP000314294"/>
    </source>
</evidence>
<keyword evidence="3" id="KW-1185">Reference proteome</keyword>
<evidence type="ECO:0000313" key="2">
    <source>
        <dbReference type="EMBL" id="TNN89111.1"/>
    </source>
</evidence>
<dbReference type="OrthoDB" id="8546171at2759"/>
<sequence>MRPFGPQPYKNNDPDLDETEPNMASYKQSQQEVRSLDDRRHGQTHFRTSPGAYSPVQSEYASDQALGLPRRRSVINRKSNFDEVKRVAPPTPAVASSRPDLVNRDPQGRNKPLSFVHNKRGRVVDESVPNGREMSLSGLPQPPSGGHAAYPGGRTGYGLQRRVPVFRSSGNANGAQTSGQKLAVGRPKRIGHSDRLAAPLYRRLNVKPAFQGNFVPRRLIKSKLGYSENQ</sequence>
<dbReference type="Proteomes" id="UP000314294">
    <property type="component" value="Unassembled WGS sequence"/>
</dbReference>
<feature type="region of interest" description="Disordered" evidence="1">
    <location>
        <begin position="1"/>
        <end position="114"/>
    </location>
</feature>
<comment type="caution">
    <text evidence="2">The sequence shown here is derived from an EMBL/GenBank/DDBJ whole genome shotgun (WGS) entry which is preliminary data.</text>
</comment>
<protein>
    <submittedName>
        <fullName evidence="2">Uncharacterized protein</fullName>
    </submittedName>
</protein>
<reference evidence="2 3" key="1">
    <citation type="submission" date="2019-03" db="EMBL/GenBank/DDBJ databases">
        <title>First draft genome of Liparis tanakae, snailfish: a comprehensive survey of snailfish specific genes.</title>
        <authorList>
            <person name="Kim W."/>
            <person name="Song I."/>
            <person name="Jeong J.-H."/>
            <person name="Kim D."/>
            <person name="Kim S."/>
            <person name="Ryu S."/>
            <person name="Song J.Y."/>
            <person name="Lee S.K."/>
        </authorList>
    </citation>
    <scope>NUCLEOTIDE SEQUENCE [LARGE SCALE GENOMIC DNA]</scope>
    <source>
        <tissue evidence="2">Muscle</tissue>
    </source>
</reference>
<feature type="compositionally biased region" description="Polar residues" evidence="1">
    <location>
        <begin position="168"/>
        <end position="180"/>
    </location>
</feature>
<evidence type="ECO:0000256" key="1">
    <source>
        <dbReference type="SAM" id="MobiDB-lite"/>
    </source>
</evidence>
<feature type="region of interest" description="Disordered" evidence="1">
    <location>
        <begin position="128"/>
        <end position="151"/>
    </location>
</feature>
<dbReference type="AlphaFoldDB" id="A0A4Z2JGL1"/>
<dbReference type="EMBL" id="SRLO01000002">
    <property type="protein sequence ID" value="TNN89111.1"/>
    <property type="molecule type" value="Genomic_DNA"/>
</dbReference>
<accession>A0A4Z2JGL1</accession>
<feature type="region of interest" description="Disordered" evidence="1">
    <location>
        <begin position="168"/>
        <end position="191"/>
    </location>
</feature>
<organism evidence="2 3">
    <name type="scientific">Liparis tanakae</name>
    <name type="common">Tanaka's snailfish</name>
    <dbReference type="NCBI Taxonomy" id="230148"/>
    <lineage>
        <taxon>Eukaryota</taxon>
        <taxon>Metazoa</taxon>
        <taxon>Chordata</taxon>
        <taxon>Craniata</taxon>
        <taxon>Vertebrata</taxon>
        <taxon>Euteleostomi</taxon>
        <taxon>Actinopterygii</taxon>
        <taxon>Neopterygii</taxon>
        <taxon>Teleostei</taxon>
        <taxon>Neoteleostei</taxon>
        <taxon>Acanthomorphata</taxon>
        <taxon>Eupercaria</taxon>
        <taxon>Perciformes</taxon>
        <taxon>Cottioidei</taxon>
        <taxon>Cottales</taxon>
        <taxon>Liparidae</taxon>
        <taxon>Liparis</taxon>
    </lineage>
</organism>
<gene>
    <name evidence="2" type="ORF">EYF80_000399</name>
</gene>